<evidence type="ECO:0000256" key="10">
    <source>
        <dbReference type="ARBA" id="ARBA00023242"/>
    </source>
</evidence>
<keyword evidence="7" id="KW-0223">Dioxygenase</keyword>
<evidence type="ECO:0000313" key="17">
    <source>
        <dbReference type="RefSeq" id="XP_014681003.1"/>
    </source>
</evidence>
<evidence type="ECO:0000313" key="15">
    <source>
        <dbReference type="Proteomes" id="UP000695022"/>
    </source>
</evidence>
<evidence type="ECO:0000256" key="7">
    <source>
        <dbReference type="ARBA" id="ARBA00022964"/>
    </source>
</evidence>
<dbReference type="Gene3D" id="2.60.120.650">
    <property type="entry name" value="Cupin"/>
    <property type="match status" value="1"/>
</dbReference>
<feature type="region of interest" description="Disordered" evidence="13">
    <location>
        <begin position="549"/>
        <end position="602"/>
    </location>
</feature>
<keyword evidence="10" id="KW-0539">Nucleus</keyword>
<evidence type="ECO:0000256" key="13">
    <source>
        <dbReference type="SAM" id="MobiDB-lite"/>
    </source>
</evidence>
<accession>A0ABM1F983</accession>
<evidence type="ECO:0000259" key="14">
    <source>
        <dbReference type="PROSITE" id="PS51184"/>
    </source>
</evidence>
<dbReference type="Proteomes" id="UP000695022">
    <property type="component" value="Unplaced"/>
</dbReference>
<feature type="compositionally biased region" description="Polar residues" evidence="13">
    <location>
        <begin position="518"/>
        <end position="533"/>
    </location>
</feature>
<dbReference type="SUPFAM" id="SSF48452">
    <property type="entry name" value="TPR-like"/>
    <property type="match status" value="1"/>
</dbReference>
<evidence type="ECO:0000256" key="4">
    <source>
        <dbReference type="ARBA" id="ARBA00022723"/>
    </source>
</evidence>
<evidence type="ECO:0000256" key="9">
    <source>
        <dbReference type="ARBA" id="ARBA00023004"/>
    </source>
</evidence>
<evidence type="ECO:0000256" key="12">
    <source>
        <dbReference type="PROSITE-ProRule" id="PRU00339"/>
    </source>
</evidence>
<dbReference type="SMART" id="SM00558">
    <property type="entry name" value="JmjC"/>
    <property type="match status" value="1"/>
</dbReference>
<keyword evidence="6" id="KW-0156">Chromatin regulator</keyword>
<evidence type="ECO:0000256" key="2">
    <source>
        <dbReference type="ARBA" id="ARBA00004123"/>
    </source>
</evidence>
<dbReference type="RefSeq" id="XP_014681002.1">
    <property type="nucleotide sequence ID" value="XM_014825516.1"/>
</dbReference>
<dbReference type="Gene3D" id="1.25.40.10">
    <property type="entry name" value="Tetratricopeptide repeat domain"/>
    <property type="match status" value="2"/>
</dbReference>
<evidence type="ECO:0000313" key="18">
    <source>
        <dbReference type="RefSeq" id="XP_014681004.1"/>
    </source>
</evidence>
<feature type="domain" description="JmjC" evidence="14">
    <location>
        <begin position="820"/>
        <end position="983"/>
    </location>
</feature>
<keyword evidence="12" id="KW-0802">TPR repeat</keyword>
<evidence type="ECO:0000256" key="5">
    <source>
        <dbReference type="ARBA" id="ARBA00022833"/>
    </source>
</evidence>
<proteinExistence type="inferred from homology"/>
<dbReference type="RefSeq" id="XP_014681004.1">
    <property type="nucleotide sequence ID" value="XM_014825518.1"/>
</dbReference>
<dbReference type="Pfam" id="PF21322">
    <property type="entry name" value="KDM6_C-hel"/>
    <property type="match status" value="1"/>
</dbReference>
<feature type="region of interest" description="Disordered" evidence="13">
    <location>
        <begin position="633"/>
        <end position="659"/>
    </location>
</feature>
<dbReference type="InterPro" id="IPR048562">
    <property type="entry name" value="KDM6A_B-like_C-hel"/>
</dbReference>
<keyword evidence="4" id="KW-0479">Metal-binding</keyword>
<dbReference type="RefSeq" id="XP_014681003.1">
    <property type="nucleotide sequence ID" value="XM_014825517.1"/>
</dbReference>
<keyword evidence="3" id="KW-0597">Phosphoprotein</keyword>
<organism evidence="15 18">
    <name type="scientific">Priapulus caudatus</name>
    <name type="common">Priapulid worm</name>
    <dbReference type="NCBI Taxonomy" id="37621"/>
    <lineage>
        <taxon>Eukaryota</taxon>
        <taxon>Metazoa</taxon>
        <taxon>Ecdysozoa</taxon>
        <taxon>Scalidophora</taxon>
        <taxon>Priapulida</taxon>
        <taxon>Priapulimorpha</taxon>
        <taxon>Priapulimorphida</taxon>
        <taxon>Priapulidae</taxon>
        <taxon>Priapulus</taxon>
    </lineage>
</organism>
<reference evidence="16 17" key="1">
    <citation type="submission" date="2025-05" db="UniProtKB">
        <authorList>
            <consortium name="RefSeq"/>
        </authorList>
    </citation>
    <scope>IDENTIFICATION</scope>
</reference>
<dbReference type="PROSITE" id="PS50005">
    <property type="entry name" value="TPR"/>
    <property type="match status" value="3"/>
</dbReference>
<dbReference type="Gene3D" id="1.20.58.1370">
    <property type="match status" value="1"/>
</dbReference>
<comment type="cofactor">
    <cofactor evidence="1">
        <name>Fe(2+)</name>
        <dbReference type="ChEBI" id="CHEBI:29033"/>
    </cofactor>
</comment>
<feature type="repeat" description="TPR" evidence="12">
    <location>
        <begin position="80"/>
        <end position="113"/>
    </location>
</feature>
<comment type="similarity">
    <text evidence="11">Belongs to the UTX family.</text>
</comment>
<name>A0ABM1F983_PRICU</name>
<dbReference type="Gene3D" id="2.10.110.20">
    <property type="match status" value="1"/>
</dbReference>
<evidence type="ECO:0000256" key="8">
    <source>
        <dbReference type="ARBA" id="ARBA00023002"/>
    </source>
</evidence>
<dbReference type="GeneID" id="106820917"/>
<dbReference type="InterPro" id="IPR048560">
    <property type="entry name" value="KDM6A_B-like_GATAL"/>
</dbReference>
<keyword evidence="8" id="KW-0560">Oxidoreductase</keyword>
<evidence type="ECO:0000256" key="11">
    <source>
        <dbReference type="ARBA" id="ARBA00034483"/>
    </source>
</evidence>
<dbReference type="InterPro" id="IPR046941">
    <property type="entry name" value="KDM6_GATAL_sf"/>
</dbReference>
<sequence>MQPVQEDSVLTPQEMTLLAEYDSRLYGFLKLNTVEESPKKTLIMKAVQYLEKVLADNRLFQEMEKKTKPKCDSTEKLVNPKTYCKLGHLHLLLEDYAKSLSAYQKFFNIEEEYWKDAPFLYGLGLVYFHYNAFKWAAKAFQQVLYVDPSFSRASEVHLRLGIIFKINNDFESSLKHFQLALIDSNPCSLSKIDIQFHVAHLHEVQSKNIRAKELYEKLLQTPDLSNQVRANALRQLGWMYHTCESLGLKLQREACAISYLQKAIEADPNSGQSWYFLGRCYSSASKVHDAFVSYRHSIDKSEASADTWCSIGVLYQQQNQPMDALQAYICAVQLDKEHFAAWTDLGILYESCGQLKDALTCYVNASRCKVQVGSNIAARVKILETQLANPQLSSLQRPKTLPSIEEAWNLPIPAELTSRQGNANNMQQRSAIGMAGPKQYMAQSYAQSLVHPSSPNVGNMLGAGYTSPSASKKRRISGAGGNVGGELIQPPFMSADHRAASQQQQQSQQQQLSAANVPYSQTHLPQGNSQNTQVTITSSAIAASVPHDAATPDATQTAVAQTGDAQPQAGTRPALTNLTSSLMGPNNNNNNNARGGAQKAGGASSLLPADVATLKMSAAQIIAACKGLGKQGLFNTSMPPPQPPPPPTPSPPKEELYPPTPSTYLENKKDAFSAELQKWIHSHPVAVVRGLAGALKLDLGLFSTRSLVEANADHIVEVRTQHQQPSDENWDAGCKTQVWQCESSRSYTSIAKYAQYQAQSFQESLKEEHERAHGVYHDTDSDSGSSSNAKIGGVKSKKEKAPPFKVIKFGTNVDLSDEIKWRAQLQELTKLPAMFRVVSANNMLSHVGHNILGMNTVQLYMKVPGSRTPGHQENNNFCSVNINIGPGDCEWFATPVEYWGAIHQLCDRHGVNYLSGSWWPLVDDLYENNIPLYRFIQRPGDLVWVGPGAVHWVQAIGWCNNIAWNVAPFTAQQYHLGMDRYEWNKLNAYKSIVPMVHLSWNEARNVKISEQRLFEMIKCTLLRTLKESQIILEYVDSLGKRVLYQQRERNEIAHYCHICEVEVFNILFCREQENGKHQVYCLDCARKLSPSLDGFIILQQYQMVHLAEVYDNFQLQMPLGPPAGGI</sequence>
<dbReference type="PROSITE" id="PS51184">
    <property type="entry name" value="JMJC"/>
    <property type="match status" value="1"/>
</dbReference>
<feature type="repeat" description="TPR" evidence="12">
    <location>
        <begin position="305"/>
        <end position="338"/>
    </location>
</feature>
<evidence type="ECO:0000256" key="3">
    <source>
        <dbReference type="ARBA" id="ARBA00022553"/>
    </source>
</evidence>
<dbReference type="InterPro" id="IPR003347">
    <property type="entry name" value="JmjC_dom"/>
</dbReference>
<gene>
    <name evidence="16 17 18" type="primary">LOC106820917</name>
</gene>
<feature type="region of interest" description="Disordered" evidence="13">
    <location>
        <begin position="776"/>
        <end position="795"/>
    </location>
</feature>
<keyword evidence="5" id="KW-0862">Zinc</keyword>
<dbReference type="Pfam" id="PF13181">
    <property type="entry name" value="TPR_8"/>
    <property type="match status" value="1"/>
</dbReference>
<dbReference type="InterPro" id="IPR019734">
    <property type="entry name" value="TPR_rpt"/>
</dbReference>
<dbReference type="SMART" id="SM00028">
    <property type="entry name" value="TPR"/>
    <property type="match status" value="7"/>
</dbReference>
<dbReference type="PANTHER" id="PTHR14017">
    <property type="entry name" value="LYSINE-SPECIFIC DEMETHYLASE"/>
    <property type="match status" value="1"/>
</dbReference>
<evidence type="ECO:0000256" key="1">
    <source>
        <dbReference type="ARBA" id="ARBA00001954"/>
    </source>
</evidence>
<feature type="compositionally biased region" description="Polar residues" evidence="13">
    <location>
        <begin position="553"/>
        <end position="585"/>
    </location>
</feature>
<dbReference type="Pfam" id="PF21326">
    <property type="entry name" value="KDM6_GATAL"/>
    <property type="match status" value="1"/>
</dbReference>
<protein>
    <submittedName>
        <fullName evidence="16 17">Histone demethylase UTY-like</fullName>
    </submittedName>
</protein>
<evidence type="ECO:0000313" key="16">
    <source>
        <dbReference type="RefSeq" id="XP_014681002.1"/>
    </source>
</evidence>
<keyword evidence="9" id="KW-0408">Iron</keyword>
<evidence type="ECO:0000256" key="6">
    <source>
        <dbReference type="ARBA" id="ARBA00022853"/>
    </source>
</evidence>
<dbReference type="SUPFAM" id="SSF51197">
    <property type="entry name" value="Clavaminate synthase-like"/>
    <property type="match status" value="1"/>
</dbReference>
<dbReference type="SUPFAM" id="SSF81901">
    <property type="entry name" value="HCP-like"/>
    <property type="match status" value="1"/>
</dbReference>
<dbReference type="PANTHER" id="PTHR14017:SF1">
    <property type="entry name" value="LD02225P"/>
    <property type="match status" value="1"/>
</dbReference>
<feature type="repeat" description="TPR" evidence="12">
    <location>
        <begin position="117"/>
        <end position="150"/>
    </location>
</feature>
<dbReference type="InterPro" id="IPR011990">
    <property type="entry name" value="TPR-like_helical_dom_sf"/>
</dbReference>
<feature type="region of interest" description="Disordered" evidence="13">
    <location>
        <begin position="460"/>
        <end position="533"/>
    </location>
</feature>
<feature type="compositionally biased region" description="Low complexity" evidence="13">
    <location>
        <begin position="500"/>
        <end position="515"/>
    </location>
</feature>
<feature type="compositionally biased region" description="Pro residues" evidence="13">
    <location>
        <begin position="638"/>
        <end position="651"/>
    </location>
</feature>
<dbReference type="Pfam" id="PF02373">
    <property type="entry name" value="JmjC"/>
    <property type="match status" value="1"/>
</dbReference>
<dbReference type="InterPro" id="IPR051630">
    <property type="entry name" value="Corepressor-Demethylase"/>
</dbReference>
<keyword evidence="15" id="KW-1185">Reference proteome</keyword>
<comment type="subcellular location">
    <subcellularLocation>
        <location evidence="2">Nucleus</location>
    </subcellularLocation>
</comment>